<organism evidence="1 2">
    <name type="scientific">Friedmanniomyces endolithicus</name>
    <dbReference type="NCBI Taxonomy" id="329885"/>
    <lineage>
        <taxon>Eukaryota</taxon>
        <taxon>Fungi</taxon>
        <taxon>Dikarya</taxon>
        <taxon>Ascomycota</taxon>
        <taxon>Pezizomycotina</taxon>
        <taxon>Dothideomycetes</taxon>
        <taxon>Dothideomycetidae</taxon>
        <taxon>Mycosphaerellales</taxon>
        <taxon>Teratosphaeriaceae</taxon>
        <taxon>Friedmanniomyces</taxon>
    </lineage>
</organism>
<evidence type="ECO:0008006" key="3">
    <source>
        <dbReference type="Google" id="ProtNLM"/>
    </source>
</evidence>
<dbReference type="Proteomes" id="UP001175353">
    <property type="component" value="Unassembled WGS sequence"/>
</dbReference>
<protein>
    <recommendedName>
        <fullName evidence="3">DEAD/DEAH box helicase domain-containing protein</fullName>
    </recommendedName>
</protein>
<proteinExistence type="predicted"/>
<dbReference type="AlphaFoldDB" id="A0AAN6HAH6"/>
<gene>
    <name evidence="1" type="ORF">LTR91_019518</name>
</gene>
<sequence length="382" mass="42676">MSASAIFDLNYTDAAFVAESVGQSGRRAWRKNAMATYETHVQEVLERLCVLIHISSAASTHHNPTRDSVRFLAEPVGTLLLDYLVIVQRLRERFLRQSSPQAQLSSFRWERIGTVLLESRLSRCLEAACVRAQISRLNIANWRQTTVAIVKTKFAGDLGCFETDDADEDGEEIAPNVRNITEQRNHRAQTVNRAYANRAPSSSAFANLHDGLIRRGLRASHLWQAWLGVDLSFADRRRRGGALPGASMEKQIARGIYQPRSPRTPEDPLVQMRQLYGQPEMQWKSAEQKRALTTMVIWREQLVAVLATGAGKSMLGMLLCTLPDAAATVLVVPLVSLRGDLLRCVVDLRMDHFEWTPGERREAALVLVSVEAASSPDLISYA</sequence>
<evidence type="ECO:0000313" key="1">
    <source>
        <dbReference type="EMBL" id="KAK0962304.1"/>
    </source>
</evidence>
<keyword evidence="2" id="KW-1185">Reference proteome</keyword>
<dbReference type="EMBL" id="JAUJLE010000296">
    <property type="protein sequence ID" value="KAK0962304.1"/>
    <property type="molecule type" value="Genomic_DNA"/>
</dbReference>
<accession>A0AAN6HAH6</accession>
<name>A0AAN6HAH6_9PEZI</name>
<evidence type="ECO:0000313" key="2">
    <source>
        <dbReference type="Proteomes" id="UP001175353"/>
    </source>
</evidence>
<dbReference type="InterPro" id="IPR027417">
    <property type="entry name" value="P-loop_NTPase"/>
</dbReference>
<comment type="caution">
    <text evidence="1">The sequence shown here is derived from an EMBL/GenBank/DDBJ whole genome shotgun (WGS) entry which is preliminary data.</text>
</comment>
<reference evidence="1" key="1">
    <citation type="submission" date="2023-06" db="EMBL/GenBank/DDBJ databases">
        <title>Black Yeasts Isolated from many extreme environments.</title>
        <authorList>
            <person name="Coleine C."/>
            <person name="Stajich J.E."/>
            <person name="Selbmann L."/>
        </authorList>
    </citation>
    <scope>NUCLEOTIDE SEQUENCE</scope>
    <source>
        <strain evidence="1">CCFEE 5200</strain>
    </source>
</reference>
<dbReference type="Gene3D" id="3.40.50.300">
    <property type="entry name" value="P-loop containing nucleotide triphosphate hydrolases"/>
    <property type="match status" value="1"/>
</dbReference>